<dbReference type="AlphaFoldDB" id="A0A377PRJ8"/>
<dbReference type="InterPro" id="IPR051396">
    <property type="entry name" value="Bact_Antivir_Def_Nuclease"/>
</dbReference>
<keyword evidence="2" id="KW-0067">ATP-binding</keyword>
<dbReference type="Gene3D" id="3.40.50.300">
    <property type="entry name" value="P-loop containing nucleotide triphosphate hydrolases"/>
    <property type="match status" value="1"/>
</dbReference>
<dbReference type="PANTHER" id="PTHR43581">
    <property type="entry name" value="ATP/GTP PHOSPHATASE"/>
    <property type="match status" value="1"/>
</dbReference>
<organism evidence="2 3">
    <name type="scientific">Hafnia alvei</name>
    <dbReference type="NCBI Taxonomy" id="569"/>
    <lineage>
        <taxon>Bacteria</taxon>
        <taxon>Pseudomonadati</taxon>
        <taxon>Pseudomonadota</taxon>
        <taxon>Gammaproteobacteria</taxon>
        <taxon>Enterobacterales</taxon>
        <taxon>Hafniaceae</taxon>
        <taxon>Hafnia</taxon>
    </lineage>
</organism>
<dbReference type="RefSeq" id="WP_043489526.1">
    <property type="nucleotide sequence ID" value="NZ_CALJTU010000082.1"/>
</dbReference>
<protein>
    <submittedName>
        <fullName evidence="2">Predicted ATP-binding protein involved in virulence</fullName>
    </submittedName>
</protein>
<dbReference type="InterPro" id="IPR003959">
    <property type="entry name" value="ATPase_AAA_core"/>
</dbReference>
<dbReference type="Pfam" id="PF13304">
    <property type="entry name" value="AAA_21"/>
    <property type="match status" value="1"/>
</dbReference>
<accession>A0A377PRJ8</accession>
<reference evidence="2 3" key="1">
    <citation type="submission" date="2018-06" db="EMBL/GenBank/DDBJ databases">
        <authorList>
            <consortium name="Pathogen Informatics"/>
            <person name="Doyle S."/>
        </authorList>
    </citation>
    <scope>NUCLEOTIDE SEQUENCE [LARGE SCALE GENOMIC DNA]</scope>
    <source>
        <strain evidence="2 3">NCTC8105</strain>
    </source>
</reference>
<evidence type="ECO:0000313" key="2">
    <source>
        <dbReference type="EMBL" id="STQ82591.1"/>
    </source>
</evidence>
<evidence type="ECO:0000259" key="1">
    <source>
        <dbReference type="Pfam" id="PF13304"/>
    </source>
</evidence>
<sequence length="449" mass="50928">MRQQYRLESITLRDVGVFEHTHFDFPQIKSEEKDAEKAEIHIFTGPNGCGKSTLLYALAAVFQPDPNDGGRLVRKRYRGENSSIRFIFYQEQGVFGVQNMASPDSVQQIYNTDSFYYAVTNGVRSVLWRNVSYFNHSQEYSTKKFDFAAFAYSGNRDMQSSFNVSAIQNITNSPFESSLSFGQTVRPQVLTQWIANNRTQAALARADGEVLEAEHYDLALLRISQFIRNICSLDVSFQLKRLPLEVIINMDGLKVTFDALPEGLKSIICWISDLALRLESIPWQENRDIFSQPIILFLDEVDIHLHPKWQRRILPAIQKLLPNAQVFVSTHSPFVVGSVEDAFVYRLPDPQRTVCRDPASAEVITPTPSAAGKSYQLILDEVFGIEEQFDVETEALLEKFYQLKKAYLSNPQDDSQLVALAAELSSKGSEVATIVSMELRQITRLVKKG</sequence>
<dbReference type="PANTHER" id="PTHR43581:SF2">
    <property type="entry name" value="EXCINUCLEASE ATPASE SUBUNIT"/>
    <property type="match status" value="1"/>
</dbReference>
<dbReference type="GO" id="GO:0005524">
    <property type="term" value="F:ATP binding"/>
    <property type="evidence" value="ECO:0007669"/>
    <property type="project" value="UniProtKB-KW"/>
</dbReference>
<evidence type="ECO:0000313" key="3">
    <source>
        <dbReference type="Proteomes" id="UP000254821"/>
    </source>
</evidence>
<dbReference type="SUPFAM" id="SSF52540">
    <property type="entry name" value="P-loop containing nucleoside triphosphate hydrolases"/>
    <property type="match status" value="1"/>
</dbReference>
<dbReference type="InterPro" id="IPR027417">
    <property type="entry name" value="P-loop_NTPase"/>
</dbReference>
<gene>
    <name evidence="2" type="ORF">NCTC8105_04808</name>
</gene>
<dbReference type="CDD" id="cd00267">
    <property type="entry name" value="ABC_ATPase"/>
    <property type="match status" value="1"/>
</dbReference>
<feature type="domain" description="ATPase AAA-type core" evidence="1">
    <location>
        <begin position="40"/>
        <end position="336"/>
    </location>
</feature>
<name>A0A377PRJ8_HAFAL</name>
<proteinExistence type="predicted"/>
<dbReference type="Proteomes" id="UP000254821">
    <property type="component" value="Unassembled WGS sequence"/>
</dbReference>
<dbReference type="EMBL" id="UGHP01000001">
    <property type="protein sequence ID" value="STQ82591.1"/>
    <property type="molecule type" value="Genomic_DNA"/>
</dbReference>
<dbReference type="GO" id="GO:0016887">
    <property type="term" value="F:ATP hydrolysis activity"/>
    <property type="evidence" value="ECO:0007669"/>
    <property type="project" value="InterPro"/>
</dbReference>
<keyword evidence="2" id="KW-0547">Nucleotide-binding</keyword>